<feature type="region of interest" description="Disordered" evidence="6">
    <location>
        <begin position="68"/>
        <end position="128"/>
    </location>
</feature>
<organism evidence="8">
    <name type="scientific">Palpitomonas bilix</name>
    <dbReference type="NCBI Taxonomy" id="652834"/>
    <lineage>
        <taxon>Eukaryota</taxon>
        <taxon>Eukaryota incertae sedis</taxon>
    </lineage>
</organism>
<reference evidence="8" key="1">
    <citation type="submission" date="2021-01" db="EMBL/GenBank/DDBJ databases">
        <authorList>
            <person name="Corre E."/>
            <person name="Pelletier E."/>
            <person name="Niang G."/>
            <person name="Scheremetjew M."/>
            <person name="Finn R."/>
            <person name="Kale V."/>
            <person name="Holt S."/>
            <person name="Cochrane G."/>
            <person name="Meng A."/>
            <person name="Brown T."/>
            <person name="Cohen L."/>
        </authorList>
    </citation>
    <scope>NUCLEOTIDE SEQUENCE</scope>
    <source>
        <strain evidence="8">NIES-2562</strain>
    </source>
</reference>
<evidence type="ECO:0000313" key="8">
    <source>
        <dbReference type="EMBL" id="CAE0257581.1"/>
    </source>
</evidence>
<dbReference type="InterPro" id="IPR011084">
    <property type="entry name" value="DRMBL"/>
</dbReference>
<protein>
    <recommendedName>
        <fullName evidence="7">DNA repair metallo-beta-lactamase domain-containing protein</fullName>
    </recommendedName>
</protein>
<name>A0A7S3DH35_9EUKA</name>
<accession>A0A7S3DH35</accession>
<feature type="compositionally biased region" description="Basic and acidic residues" evidence="6">
    <location>
        <begin position="99"/>
        <end position="117"/>
    </location>
</feature>
<feature type="region of interest" description="Disordered" evidence="6">
    <location>
        <begin position="285"/>
        <end position="351"/>
    </location>
</feature>
<evidence type="ECO:0000256" key="2">
    <source>
        <dbReference type="ARBA" id="ARBA00010304"/>
    </source>
</evidence>
<evidence type="ECO:0000256" key="5">
    <source>
        <dbReference type="ARBA" id="ARBA00023242"/>
    </source>
</evidence>
<dbReference type="Pfam" id="PF07522">
    <property type="entry name" value="DRMBL"/>
    <property type="match status" value="1"/>
</dbReference>
<dbReference type="AlphaFoldDB" id="A0A7S3DH35"/>
<feature type="domain" description="DNA repair metallo-beta-lactamase" evidence="7">
    <location>
        <begin position="193"/>
        <end position="398"/>
    </location>
</feature>
<dbReference type="GO" id="GO:0006303">
    <property type="term" value="P:double-strand break repair via nonhomologous end joining"/>
    <property type="evidence" value="ECO:0007669"/>
    <property type="project" value="TreeGrafter"/>
</dbReference>
<evidence type="ECO:0000259" key="7">
    <source>
        <dbReference type="Pfam" id="PF07522"/>
    </source>
</evidence>
<dbReference type="GO" id="GO:0036297">
    <property type="term" value="P:interstrand cross-link repair"/>
    <property type="evidence" value="ECO:0007669"/>
    <property type="project" value="TreeGrafter"/>
</dbReference>
<dbReference type="GO" id="GO:0005634">
    <property type="term" value="C:nucleus"/>
    <property type="evidence" value="ECO:0007669"/>
    <property type="project" value="UniProtKB-SubCell"/>
</dbReference>
<evidence type="ECO:0000256" key="1">
    <source>
        <dbReference type="ARBA" id="ARBA00004123"/>
    </source>
</evidence>
<dbReference type="GO" id="GO:0035312">
    <property type="term" value="F:5'-3' DNA exonuclease activity"/>
    <property type="evidence" value="ECO:0007669"/>
    <property type="project" value="TreeGrafter"/>
</dbReference>
<dbReference type="PANTHER" id="PTHR23240">
    <property type="entry name" value="DNA CROSS-LINK REPAIR PROTEIN PSO2/SNM1-RELATED"/>
    <property type="match status" value="1"/>
</dbReference>
<dbReference type="EMBL" id="HBIB01030645">
    <property type="protein sequence ID" value="CAE0257581.1"/>
    <property type="molecule type" value="Transcribed_RNA"/>
</dbReference>
<evidence type="ECO:0000256" key="6">
    <source>
        <dbReference type="SAM" id="MobiDB-lite"/>
    </source>
</evidence>
<dbReference type="InterPro" id="IPR036866">
    <property type="entry name" value="RibonucZ/Hydroxyglut_hydro"/>
</dbReference>
<sequence>METLDVMKKMIGCDAIYLDTTYCDPSHTFPSQQTVIEEVKKAVKAELYGVSTLHKYCMPSTIVHSSSQQTVKKHLSPSADVEKGIGKNKSQVRGTESSRASDKSIEEGTDMKSEEPKVQPQNLAVSECPSHTPITSSVPFRPRNVVFLCGAYTIGKERVYLSVARAFNLRIYANPRRIKILEQLNLPDADLMRLTSDPKEAALHVVDMWRCSFKFVEQNRKFYQNFTSVIIIRPSGWEYQPGSTRKSSSPSVAVAAAAAVPAQSTSTSSTLPFFQTRGEGTSKAVAQPISAIPIAPTSSERGLGDGKDTADVEELEGRSGAANKGGRSRKEEGAGAKTRSKAAKQPAKVQPPRILRRQARKKAVMYSAPYSEHSSFDELRRCVAFLKPKWIIPTVNNSSREKVEAMRRMLLSTV</sequence>
<gene>
    <name evidence="8" type="ORF">PBIL07802_LOCUS19841</name>
</gene>
<keyword evidence="3" id="KW-0227">DNA damage</keyword>
<proteinExistence type="inferred from homology"/>
<keyword evidence="5" id="KW-0539">Nucleus</keyword>
<comment type="similarity">
    <text evidence="2">Belongs to the DNA repair metallo-beta-lactamase (DRMBL) family.</text>
</comment>
<dbReference type="GO" id="GO:0003684">
    <property type="term" value="F:damaged DNA binding"/>
    <property type="evidence" value="ECO:0007669"/>
    <property type="project" value="TreeGrafter"/>
</dbReference>
<dbReference type="Gene3D" id="3.40.50.12650">
    <property type="match status" value="1"/>
</dbReference>
<feature type="compositionally biased region" description="Polar residues" evidence="6">
    <location>
        <begin position="88"/>
        <end position="98"/>
    </location>
</feature>
<evidence type="ECO:0000256" key="4">
    <source>
        <dbReference type="ARBA" id="ARBA00023204"/>
    </source>
</evidence>
<dbReference type="Gene3D" id="3.60.15.10">
    <property type="entry name" value="Ribonuclease Z/Hydroxyacylglutathione hydrolase-like"/>
    <property type="match status" value="1"/>
</dbReference>
<keyword evidence="4" id="KW-0234">DNA repair</keyword>
<evidence type="ECO:0000256" key="3">
    <source>
        <dbReference type="ARBA" id="ARBA00022763"/>
    </source>
</evidence>
<comment type="subcellular location">
    <subcellularLocation>
        <location evidence="1">Nucleus</location>
    </subcellularLocation>
</comment>
<dbReference type="PANTHER" id="PTHR23240:SF6">
    <property type="entry name" value="DNA CROSS-LINK REPAIR 1A PROTEIN"/>
    <property type="match status" value="1"/>
</dbReference>